<evidence type="ECO:0000313" key="1">
    <source>
        <dbReference type="EMBL" id="XDG30874.1"/>
    </source>
</evidence>
<reference evidence="1" key="1">
    <citation type="submission" date="2024-06" db="EMBL/GenBank/DDBJ databases">
        <authorList>
            <person name="Yang R."/>
        </authorList>
    </citation>
    <scope>NUCLEOTIDE SEQUENCE</scope>
</reference>
<protein>
    <submittedName>
        <fullName evidence="1">Uncharacterized protein</fullName>
    </submittedName>
</protein>
<dbReference type="EMBL" id="PP934186">
    <property type="protein sequence ID" value="XDG30874.1"/>
    <property type="molecule type" value="Genomic_DNA"/>
</dbReference>
<name>A0AB39AJS5_9CAUD</name>
<accession>A0AB39AJS5</accession>
<sequence>MTCVILDAKNKVAYSDSCVTITDVTTGKESFSHDGEKILKHENGDLIAVTWGNFNIAIPKLKSLGFKVKNKHKYDERVVSNGYGETCGIAVMNSDNETIVHIYSYIREDNTIGFRHKILENCNVIWAGSGADEQGVINRLMRYNNYNLKIGYVKMIKAASIVDKFTDDKVQEVQL</sequence>
<organism evidence="1">
    <name type="scientific">Vibrio phage P018-4</name>
    <dbReference type="NCBI Taxonomy" id="3229728"/>
    <lineage>
        <taxon>Viruses</taxon>
        <taxon>Duplodnaviria</taxon>
        <taxon>Heunggongvirae</taxon>
        <taxon>Uroviricota</taxon>
        <taxon>Caudoviricetes</taxon>
    </lineage>
</organism>
<proteinExistence type="predicted"/>